<keyword evidence="3" id="KW-1185">Reference proteome</keyword>
<gene>
    <name evidence="2" type="ORF">QF034_005644</name>
</gene>
<feature type="domain" description="A-factor biosynthesis hotdog" evidence="1">
    <location>
        <begin position="27"/>
        <end position="163"/>
    </location>
</feature>
<protein>
    <recommendedName>
        <fullName evidence="1">A-factor biosynthesis hotdog domain-containing protein</fullName>
    </recommendedName>
</protein>
<accession>A0ABU0QVJ2</accession>
<comment type="caution">
    <text evidence="2">The sequence shown here is derived from an EMBL/GenBank/DDBJ whole genome shotgun (WGS) entry which is preliminary data.</text>
</comment>
<proteinExistence type="predicted"/>
<evidence type="ECO:0000313" key="3">
    <source>
        <dbReference type="Proteomes" id="UP001232755"/>
    </source>
</evidence>
<dbReference type="EMBL" id="JAUSYP010000001">
    <property type="protein sequence ID" value="MDQ0751413.1"/>
    <property type="molecule type" value="Genomic_DNA"/>
</dbReference>
<sequence>MTVMAETDRVGAALRALTFEHTVAKGLVHRRALSEVFLTDSRAVDDDHFVAGAQLPPSHAYYTDHTTRTAVDPLFLLECCRQAETHAVHAHFGAPDGTKFVLQQWSMDLPGLTELERAHGPAEVTIAVTTHDAQWVGGSLRGLRYRMAIAVSGRPVGEVTMRVKYVADGVYGMLRGRRDGASTPTSESYRRTVTEGRVTPGRVGRERPENVVLLDPVTEGRQVRARLLVAGGHPSLFDHAQDHVPGMVLMEAGRQTALLTAEELFGAPAAAWSLTGLEASFNAYAELDEPLTVVGDGQEQAADAAGTVSVPVTFEQGGRSVARAAFRLERGGSAGR</sequence>
<feature type="domain" description="A-factor biosynthesis hotdog" evidence="1">
    <location>
        <begin position="203"/>
        <end position="327"/>
    </location>
</feature>
<organism evidence="2 3">
    <name type="scientific">Streptomyces africanus</name>
    <dbReference type="NCBI Taxonomy" id="231024"/>
    <lineage>
        <taxon>Bacteria</taxon>
        <taxon>Bacillati</taxon>
        <taxon>Actinomycetota</taxon>
        <taxon>Actinomycetes</taxon>
        <taxon>Kitasatosporales</taxon>
        <taxon>Streptomycetaceae</taxon>
        <taxon>Streptomyces</taxon>
    </lineage>
</organism>
<dbReference type="Pfam" id="PF03756">
    <property type="entry name" value="AfsA"/>
    <property type="match status" value="2"/>
</dbReference>
<dbReference type="NCBIfam" id="NF041195">
    <property type="entry name" value="ScbA_BarX_GamBu"/>
    <property type="match status" value="1"/>
</dbReference>
<dbReference type="Proteomes" id="UP001232755">
    <property type="component" value="Unassembled WGS sequence"/>
</dbReference>
<evidence type="ECO:0000259" key="1">
    <source>
        <dbReference type="Pfam" id="PF03756"/>
    </source>
</evidence>
<name>A0ABU0QVJ2_9ACTN</name>
<dbReference type="InterPro" id="IPR005509">
    <property type="entry name" value="AfsA_hotdog_dom"/>
</dbReference>
<dbReference type="InterPro" id="IPR047757">
    <property type="entry name" value="AfsA-like"/>
</dbReference>
<reference evidence="2 3" key="1">
    <citation type="submission" date="2023-07" db="EMBL/GenBank/DDBJ databases">
        <title>Comparative genomics of wheat-associated soil bacteria to identify genetic determinants of phenazine resistance.</title>
        <authorList>
            <person name="Mouncey N."/>
        </authorList>
    </citation>
    <scope>NUCLEOTIDE SEQUENCE [LARGE SCALE GENOMIC DNA]</scope>
    <source>
        <strain evidence="2 3">B3I12</strain>
    </source>
</reference>
<evidence type="ECO:0000313" key="2">
    <source>
        <dbReference type="EMBL" id="MDQ0751413.1"/>
    </source>
</evidence>